<gene>
    <name evidence="1" type="ORF">JSY38_11550</name>
</gene>
<dbReference type="RefSeq" id="WP_205113345.1">
    <property type="nucleotide sequence ID" value="NZ_CP070273.1"/>
</dbReference>
<proteinExistence type="predicted"/>
<evidence type="ECO:0000313" key="1">
    <source>
        <dbReference type="EMBL" id="QRV22712.1"/>
    </source>
</evidence>
<keyword evidence="2" id="KW-1185">Reference proteome</keyword>
<organism evidence="1 2">
    <name type="scientific">Marinomonas foliarum</name>
    <dbReference type="NCBI Taxonomy" id="491950"/>
    <lineage>
        <taxon>Bacteria</taxon>
        <taxon>Pseudomonadati</taxon>
        <taxon>Pseudomonadota</taxon>
        <taxon>Gammaproteobacteria</taxon>
        <taxon>Oceanospirillales</taxon>
        <taxon>Oceanospirillaceae</taxon>
        <taxon>Marinomonas</taxon>
    </lineage>
</organism>
<dbReference type="Proteomes" id="UP000644167">
    <property type="component" value="Chromosome"/>
</dbReference>
<reference evidence="1 2" key="1">
    <citation type="submission" date="2021-02" db="EMBL/GenBank/DDBJ databases">
        <title>The genome of Marinomonas foliarum JZW.</title>
        <authorList>
            <person name="Sun M."/>
        </authorList>
    </citation>
    <scope>NUCLEOTIDE SEQUENCE [LARGE SCALE GENOMIC DNA]</scope>
    <source>
        <strain evidence="1 2">JZW</strain>
    </source>
</reference>
<evidence type="ECO:0000313" key="2">
    <source>
        <dbReference type="Proteomes" id="UP000644167"/>
    </source>
</evidence>
<dbReference type="EMBL" id="CP070273">
    <property type="protein sequence ID" value="QRV22712.1"/>
    <property type="molecule type" value="Genomic_DNA"/>
</dbReference>
<sequence>MNFYEDLKESLEQAVATHNERQLAEEIKIAEQQFTEGKGLSNQEAREKVIENVNTK</sequence>
<name>A0ABX7IP32_9GAMM</name>
<accession>A0ABX7IP32</accession>
<protein>
    <submittedName>
        <fullName evidence="1">Uncharacterized protein</fullName>
    </submittedName>
</protein>